<organism evidence="1 2">
    <name type="scientific">Spirosoma endbachense</name>
    <dbReference type="NCBI Taxonomy" id="2666025"/>
    <lineage>
        <taxon>Bacteria</taxon>
        <taxon>Pseudomonadati</taxon>
        <taxon>Bacteroidota</taxon>
        <taxon>Cytophagia</taxon>
        <taxon>Cytophagales</taxon>
        <taxon>Cytophagaceae</taxon>
        <taxon>Spirosoma</taxon>
    </lineage>
</organism>
<dbReference type="KEGG" id="senf:GJR95_22765"/>
<evidence type="ECO:0008006" key="3">
    <source>
        <dbReference type="Google" id="ProtNLM"/>
    </source>
</evidence>
<reference evidence="1 2" key="1">
    <citation type="submission" date="2019-11" db="EMBL/GenBank/DDBJ databases">
        <title>Spirosoma endbachense sp. nov., isolated from a natural salt meadow.</title>
        <authorList>
            <person name="Rojas J."/>
            <person name="Ambika Manirajan B."/>
            <person name="Ratering S."/>
            <person name="Suarez C."/>
            <person name="Geissler-Plaum R."/>
            <person name="Schnell S."/>
        </authorList>
    </citation>
    <scope>NUCLEOTIDE SEQUENCE [LARGE SCALE GENOMIC DNA]</scope>
    <source>
        <strain evidence="1 2">I-24</strain>
    </source>
</reference>
<gene>
    <name evidence="1" type="ORF">GJR95_22765</name>
</gene>
<accession>A0A6P1VY14</accession>
<sequence length="211" mass="24429">METVSKPNRFPLTPEQKQRRADRAQLRKSLIYEMWDGKPVYYAGYEDVLDGTKTVEQLMSSSILQSLLASRLIIHIASHLDMDVYAILGNELGIQFKKGDWRACDLAIFELAVLADQDETKYAWVPPKVAIEIDTKANMSHVDSEFDYYEQKTTQLLKFGVEKVIWLFTKSRKVWIAESDKDWIIRDWSQPVEVLPNCQFVPDQIVVPSKK</sequence>
<evidence type="ECO:0000313" key="1">
    <source>
        <dbReference type="EMBL" id="QHV97655.1"/>
    </source>
</evidence>
<name>A0A6P1VY14_9BACT</name>
<evidence type="ECO:0000313" key="2">
    <source>
        <dbReference type="Proteomes" id="UP000464577"/>
    </source>
</evidence>
<dbReference type="RefSeq" id="WP_162388066.1">
    <property type="nucleotide sequence ID" value="NZ_CP045997.1"/>
</dbReference>
<dbReference type="Proteomes" id="UP000464577">
    <property type="component" value="Chromosome"/>
</dbReference>
<dbReference type="EMBL" id="CP045997">
    <property type="protein sequence ID" value="QHV97655.1"/>
    <property type="molecule type" value="Genomic_DNA"/>
</dbReference>
<dbReference type="Gene3D" id="3.90.1570.10">
    <property type="entry name" value="tt1808, chain A"/>
    <property type="match status" value="1"/>
</dbReference>
<dbReference type="InterPro" id="IPR012296">
    <property type="entry name" value="Nuclease_put_TT1808"/>
</dbReference>
<protein>
    <recommendedName>
        <fullName evidence="3">Uma2 family endonuclease</fullName>
    </recommendedName>
</protein>
<dbReference type="AlphaFoldDB" id="A0A6P1VY14"/>
<keyword evidence="2" id="KW-1185">Reference proteome</keyword>
<proteinExistence type="predicted"/>